<dbReference type="AlphaFoldDB" id="A0A8H5FMC3"/>
<keyword evidence="4" id="KW-1185">Reference proteome</keyword>
<comment type="caution">
    <text evidence="3">The sequence shown here is derived from an EMBL/GenBank/DDBJ whole genome shotgun (WGS) entry which is preliminary data.</text>
</comment>
<dbReference type="Proteomes" id="UP000541558">
    <property type="component" value="Unassembled WGS sequence"/>
</dbReference>
<evidence type="ECO:0000313" key="3">
    <source>
        <dbReference type="EMBL" id="KAF5341847.1"/>
    </source>
</evidence>
<name>A0A8H5FMC3_9AGAR</name>
<feature type="region of interest" description="Disordered" evidence="1">
    <location>
        <begin position="138"/>
        <end position="250"/>
    </location>
</feature>
<dbReference type="InterPro" id="IPR005162">
    <property type="entry name" value="Retrotrans_gag_dom"/>
</dbReference>
<feature type="compositionally biased region" description="Polar residues" evidence="1">
    <location>
        <begin position="150"/>
        <end position="168"/>
    </location>
</feature>
<feature type="domain" description="Retrotransposon gag" evidence="2">
    <location>
        <begin position="12"/>
        <end position="101"/>
    </location>
</feature>
<proteinExistence type="predicted"/>
<evidence type="ECO:0000259" key="2">
    <source>
        <dbReference type="Pfam" id="PF03732"/>
    </source>
</evidence>
<dbReference type="OrthoDB" id="3205788at2759"/>
<gene>
    <name evidence="3" type="ORF">D9611_001722</name>
</gene>
<feature type="compositionally biased region" description="Low complexity" evidence="1">
    <location>
        <begin position="197"/>
        <end position="208"/>
    </location>
</feature>
<evidence type="ECO:0000256" key="1">
    <source>
        <dbReference type="SAM" id="MobiDB-lite"/>
    </source>
</evidence>
<sequence length="788" mass="89773">MGRVPQEFHVPLISNFLDGRAADFYEQRVSSNPEQWTLAEVFEEMFNYIFPPDFRLGVRRKIDSMQQGNRSVNDYVHAMEEQYNLLGNYDEVDRVVHLFEGFKPSMQSALWMDRLHPEKSTWDEVVEGARIIELAEASANRVHQSHHSRSGNQSSRTQSDTQNGSHSQGYRSHGGNGNGGSSRASNDAGRDRRRSQSRAPSAAPSGSRTGNHSRPFNQNSNRNSRAPSNRSRGSSNSQLKRKHTPEKEAELRAAGKCFICEETAPGMSNHNIDIPEETSENEGSVLEDMPYGVHAIGMKFDWDSESDSEPDDEYSRACRDDARTKKYNHFRLMCQQEQGLGDGPPYDLDDWANYSQYSRPRKQLGHQYEMVATNILNSSQPYPGDPRYIREWDRVKYRFSVHRVSIDDYLLEDSVTGATSVLPVYMLHDPNFRPAHWFAERRARQLNRPIKRAYERTMGDPISIVAECHLRDGIRTLYPSPVDSDIDPEDRFIVQKYGHNFYCISDAARDRRVLIPSHDISNPLFNLAGWYALVVNKKRGYEMCELPDETGFPERFDDARSVDLAPDDVSDTTHDSMPDEISEPVNDYLGCARGCCDGNRDSRHLGDVYAETLQLVLTRGVPYPGEKPLREMSSDARKRIRHRFIAYRLPQNGGVYEICDTLTEKSHFLPEDLLHDPRFNPAMWYARRCCRERGITDESHAIAQWAIGRFVGETSMGRCMERRLEDILASGAPFAADAGVPINAKVARFGVELDSTTRVRDPRLDLVDWYHAVPKCSRPLIEGGASKN</sequence>
<dbReference type="EMBL" id="JAACJK010000001">
    <property type="protein sequence ID" value="KAF5341847.1"/>
    <property type="molecule type" value="Genomic_DNA"/>
</dbReference>
<accession>A0A8H5FMC3</accession>
<dbReference type="Pfam" id="PF03732">
    <property type="entry name" value="Retrotrans_gag"/>
    <property type="match status" value="1"/>
</dbReference>
<reference evidence="3 4" key="1">
    <citation type="journal article" date="2020" name="ISME J.">
        <title>Uncovering the hidden diversity of litter-decomposition mechanisms in mushroom-forming fungi.</title>
        <authorList>
            <person name="Floudas D."/>
            <person name="Bentzer J."/>
            <person name="Ahren D."/>
            <person name="Johansson T."/>
            <person name="Persson P."/>
            <person name="Tunlid A."/>
        </authorList>
    </citation>
    <scope>NUCLEOTIDE SEQUENCE [LARGE SCALE GENOMIC DNA]</scope>
    <source>
        <strain evidence="3 4">CBS 175.51</strain>
    </source>
</reference>
<protein>
    <recommendedName>
        <fullName evidence="2">Retrotransposon gag domain-containing protein</fullName>
    </recommendedName>
</protein>
<evidence type="ECO:0000313" key="4">
    <source>
        <dbReference type="Proteomes" id="UP000541558"/>
    </source>
</evidence>
<organism evidence="3 4">
    <name type="scientific">Ephemerocybe angulata</name>
    <dbReference type="NCBI Taxonomy" id="980116"/>
    <lineage>
        <taxon>Eukaryota</taxon>
        <taxon>Fungi</taxon>
        <taxon>Dikarya</taxon>
        <taxon>Basidiomycota</taxon>
        <taxon>Agaricomycotina</taxon>
        <taxon>Agaricomycetes</taxon>
        <taxon>Agaricomycetidae</taxon>
        <taxon>Agaricales</taxon>
        <taxon>Agaricineae</taxon>
        <taxon>Psathyrellaceae</taxon>
        <taxon>Ephemerocybe</taxon>
    </lineage>
</organism>
<feature type="compositionally biased region" description="Low complexity" evidence="1">
    <location>
        <begin position="217"/>
        <end position="237"/>
    </location>
</feature>